<evidence type="ECO:0000256" key="1">
    <source>
        <dbReference type="SAM" id="Phobius"/>
    </source>
</evidence>
<evidence type="ECO:0000313" key="2">
    <source>
        <dbReference type="EMBL" id="GHO85827.1"/>
    </source>
</evidence>
<name>A0ABQ3VI26_9CHLR</name>
<keyword evidence="3" id="KW-1185">Reference proteome</keyword>
<feature type="transmembrane region" description="Helical" evidence="1">
    <location>
        <begin position="125"/>
        <end position="146"/>
    </location>
</feature>
<sequence>MSLILTWLVRFVHVTCAVAWIGGYAMIVLVIVPYIRKWPHEKLIQMTNTMLRIMTYTGTVALVAGAILVGLTRGYGAILHGEWGGLVIVGLVVAVALLGIGDSALRPALRRLKEPDSKEARKLQIWATIGLVLGLIAIAAMTRAIYASG</sequence>
<protein>
    <recommendedName>
        <fullName evidence="4">Copper resistance protein D domain-containing protein</fullName>
    </recommendedName>
</protein>
<organism evidence="2 3">
    <name type="scientific">Dictyobacter formicarum</name>
    <dbReference type="NCBI Taxonomy" id="2778368"/>
    <lineage>
        <taxon>Bacteria</taxon>
        <taxon>Bacillati</taxon>
        <taxon>Chloroflexota</taxon>
        <taxon>Ktedonobacteria</taxon>
        <taxon>Ktedonobacterales</taxon>
        <taxon>Dictyobacteraceae</taxon>
        <taxon>Dictyobacter</taxon>
    </lineage>
</organism>
<keyword evidence="1" id="KW-1133">Transmembrane helix</keyword>
<feature type="transmembrane region" description="Helical" evidence="1">
    <location>
        <begin position="83"/>
        <end position="105"/>
    </location>
</feature>
<comment type="caution">
    <text evidence="2">The sequence shown here is derived from an EMBL/GenBank/DDBJ whole genome shotgun (WGS) entry which is preliminary data.</text>
</comment>
<reference evidence="2 3" key="1">
    <citation type="journal article" date="2021" name="Int. J. Syst. Evol. Microbiol.">
        <title>Reticulibacter mediterranei gen. nov., sp. nov., within the new family Reticulibacteraceae fam. nov., and Ktedonospora formicarum gen. nov., sp. nov., Ktedonobacter robiniae sp. nov., Dictyobacter formicarum sp. nov. and Dictyobacter arantiisoli sp. nov., belonging to the class Ktedonobacteria.</title>
        <authorList>
            <person name="Yabe S."/>
            <person name="Zheng Y."/>
            <person name="Wang C.M."/>
            <person name="Sakai Y."/>
            <person name="Abe K."/>
            <person name="Yokota A."/>
            <person name="Donadio S."/>
            <person name="Cavaletti L."/>
            <person name="Monciardini P."/>
        </authorList>
    </citation>
    <scope>NUCLEOTIDE SEQUENCE [LARGE SCALE GENOMIC DNA]</scope>
    <source>
        <strain evidence="2 3">SOSP1-9</strain>
    </source>
</reference>
<evidence type="ECO:0008006" key="4">
    <source>
        <dbReference type="Google" id="ProtNLM"/>
    </source>
</evidence>
<keyword evidence="1" id="KW-0812">Transmembrane</keyword>
<dbReference type="EMBL" id="BNJJ01000010">
    <property type="protein sequence ID" value="GHO85827.1"/>
    <property type="molecule type" value="Genomic_DNA"/>
</dbReference>
<gene>
    <name evidence="2" type="ORF">KSZ_38330</name>
</gene>
<feature type="transmembrane region" description="Helical" evidence="1">
    <location>
        <begin position="12"/>
        <end position="32"/>
    </location>
</feature>
<proteinExistence type="predicted"/>
<feature type="transmembrane region" description="Helical" evidence="1">
    <location>
        <begin position="53"/>
        <end position="71"/>
    </location>
</feature>
<keyword evidence="1" id="KW-0472">Membrane</keyword>
<accession>A0ABQ3VI26</accession>
<dbReference type="Proteomes" id="UP000635565">
    <property type="component" value="Unassembled WGS sequence"/>
</dbReference>
<dbReference type="RefSeq" id="WP_201363469.1">
    <property type="nucleotide sequence ID" value="NZ_BNJJ01000010.1"/>
</dbReference>
<evidence type="ECO:0000313" key="3">
    <source>
        <dbReference type="Proteomes" id="UP000635565"/>
    </source>
</evidence>